<name>A0A821XHX9_9NEOP</name>
<feature type="signal peptide" evidence="2">
    <location>
        <begin position="1"/>
        <end position="19"/>
    </location>
</feature>
<proteinExistence type="predicted"/>
<accession>A0A821XHX9</accession>
<evidence type="ECO:0000313" key="4">
    <source>
        <dbReference type="Proteomes" id="UP000663880"/>
    </source>
</evidence>
<evidence type="ECO:0000313" key="3">
    <source>
        <dbReference type="EMBL" id="CAF4944508.1"/>
    </source>
</evidence>
<gene>
    <name evidence="3" type="ORF">PMACD_LOCUS15040</name>
</gene>
<evidence type="ECO:0000256" key="2">
    <source>
        <dbReference type="SAM" id="SignalP"/>
    </source>
</evidence>
<dbReference type="AlphaFoldDB" id="A0A821XHX9"/>
<feature type="region of interest" description="Disordered" evidence="1">
    <location>
        <begin position="113"/>
        <end position="135"/>
    </location>
</feature>
<evidence type="ECO:0000256" key="1">
    <source>
        <dbReference type="SAM" id="MobiDB-lite"/>
    </source>
</evidence>
<comment type="caution">
    <text evidence="3">The sequence shown here is derived from an EMBL/GenBank/DDBJ whole genome shotgun (WGS) entry which is preliminary data.</text>
</comment>
<keyword evidence="2" id="KW-0732">Signal</keyword>
<reference evidence="3" key="1">
    <citation type="submission" date="2021-02" db="EMBL/GenBank/DDBJ databases">
        <authorList>
            <person name="Steward A R."/>
        </authorList>
    </citation>
    <scope>NUCLEOTIDE SEQUENCE</scope>
</reference>
<dbReference type="Proteomes" id="UP000663880">
    <property type="component" value="Unassembled WGS sequence"/>
</dbReference>
<dbReference type="OrthoDB" id="6919872at2759"/>
<organism evidence="3 4">
    <name type="scientific">Pieris macdunnoughi</name>
    <dbReference type="NCBI Taxonomy" id="345717"/>
    <lineage>
        <taxon>Eukaryota</taxon>
        <taxon>Metazoa</taxon>
        <taxon>Ecdysozoa</taxon>
        <taxon>Arthropoda</taxon>
        <taxon>Hexapoda</taxon>
        <taxon>Insecta</taxon>
        <taxon>Pterygota</taxon>
        <taxon>Neoptera</taxon>
        <taxon>Endopterygota</taxon>
        <taxon>Lepidoptera</taxon>
        <taxon>Glossata</taxon>
        <taxon>Ditrysia</taxon>
        <taxon>Papilionoidea</taxon>
        <taxon>Pieridae</taxon>
        <taxon>Pierinae</taxon>
        <taxon>Pieris</taxon>
    </lineage>
</organism>
<feature type="chain" id="PRO_5033009998" evidence="2">
    <location>
        <begin position="20"/>
        <end position="375"/>
    </location>
</feature>
<feature type="compositionally biased region" description="Low complexity" evidence="1">
    <location>
        <begin position="114"/>
        <end position="135"/>
    </location>
</feature>
<feature type="region of interest" description="Disordered" evidence="1">
    <location>
        <begin position="196"/>
        <end position="227"/>
    </location>
</feature>
<dbReference type="EMBL" id="CAJOBZ010000069">
    <property type="protein sequence ID" value="CAF4944508.1"/>
    <property type="molecule type" value="Genomic_DNA"/>
</dbReference>
<sequence>MEILKKSVLLFLFLYLAEALKIKKQNQTTPIVNPKIDKFIEDDMEIKLNLNNHNNDEDLREQLEKKIVKENSTVTNLDLTKKLNKSVTPRNSVDKSASQAIYLPIDLLLKHPKLNGTNNTNSNSKSRRNLTNTNNPIVNYLKPKIDFCEDTMEAVDESIADFYSAIKTNNRTNETFVKLGDFKVVDDYVNIKMSSPESSEVTNIDARNSLPDTSSDQNMNSSANVETQRNLIKTPTTTIEIVIKCEPSTPNEALRSNSSIVIHNTTYQEITQPAFCPIPYTYSYTPRWPYRSWYGTYPYNFYKYPYTKQIGQCNFYSTQYSMPYSAPNIVRKTWNNVDLSITNPNYMTFNSEETKDSTMPEYDDNMYEIYDQNVI</sequence>
<protein>
    <submittedName>
        <fullName evidence="3">Uncharacterized protein</fullName>
    </submittedName>
</protein>
<keyword evidence="4" id="KW-1185">Reference proteome</keyword>